<dbReference type="RefSeq" id="WP_104811880.1">
    <property type="nucleotide sequence ID" value="NZ_MQUB01000001.1"/>
</dbReference>
<keyword evidence="1" id="KW-0732">Signal</keyword>
<dbReference type="EMBL" id="MQUB01000001">
    <property type="protein sequence ID" value="PQB03959.1"/>
    <property type="molecule type" value="Genomic_DNA"/>
</dbReference>
<evidence type="ECO:0000313" key="3">
    <source>
        <dbReference type="Proteomes" id="UP000239800"/>
    </source>
</evidence>
<sequence>MKKPYLIVGSLACTIWLAQAQQQETIRVSQSDISLVYNQYLQTGDNSAVTGGIGTERLTIYGPAFSMSHTFGNNIIDFDLGIDVISSASTDNIDFDESSPSRLDARTYTSIGYSRILEEGRMTITGGLSGSIESDYTSLGTNFGVVASSKDKMNTYSAQAQLFFDDLRWGRLQGGFLKPPIGLIYPEELRFREWYDVYNRNSYNLNLGFTRIIDQRNTFGGFITLSFQEGLLSTPFHRVYFNDGSLAVELLPNERFKTALTGSWNTFLGGNIILRNSLHGYMDTFGITSFAIESEAVFKMNARWNLQPSARFYLQSESEYFAPFEAHDPTDEFYTSDYDLSEFNSLNIGLRLSHSPTGRKNGNLANISWQYYYYGRSNNLAAHTLSMVLNFRPKKEDN</sequence>
<feature type="signal peptide" evidence="1">
    <location>
        <begin position="1"/>
        <end position="20"/>
    </location>
</feature>
<evidence type="ECO:0000256" key="1">
    <source>
        <dbReference type="SAM" id="SignalP"/>
    </source>
</evidence>
<protein>
    <recommendedName>
        <fullName evidence="4">DUF3570 domain-containing protein</fullName>
    </recommendedName>
</protein>
<dbReference type="Proteomes" id="UP000239800">
    <property type="component" value="Unassembled WGS sequence"/>
</dbReference>
<dbReference type="Pfam" id="PF12094">
    <property type="entry name" value="DUF3570"/>
    <property type="match status" value="1"/>
</dbReference>
<organism evidence="2 3">
    <name type="scientific">Aureitalea marina</name>
    <dbReference type="NCBI Taxonomy" id="930804"/>
    <lineage>
        <taxon>Bacteria</taxon>
        <taxon>Pseudomonadati</taxon>
        <taxon>Bacteroidota</taxon>
        <taxon>Flavobacteriia</taxon>
        <taxon>Flavobacteriales</taxon>
        <taxon>Flavobacteriaceae</taxon>
        <taxon>Aureitalea</taxon>
    </lineage>
</organism>
<gene>
    <name evidence="2" type="ORF">BST85_02825</name>
</gene>
<accession>A0A2S7KMV1</accession>
<keyword evidence="3" id="KW-1185">Reference proteome</keyword>
<reference evidence="2 3" key="1">
    <citation type="submission" date="2016-11" db="EMBL/GenBank/DDBJ databases">
        <title>Trade-off between light-utilization and light-protection in marine flavobacteria.</title>
        <authorList>
            <person name="Kumagai Y."/>
        </authorList>
    </citation>
    <scope>NUCLEOTIDE SEQUENCE [LARGE SCALE GENOMIC DNA]</scope>
    <source>
        <strain evidence="2 3">NBRC 107741</strain>
    </source>
</reference>
<feature type="chain" id="PRO_5015540573" description="DUF3570 domain-containing protein" evidence="1">
    <location>
        <begin position="21"/>
        <end position="398"/>
    </location>
</feature>
<proteinExistence type="predicted"/>
<comment type="caution">
    <text evidence="2">The sequence shown here is derived from an EMBL/GenBank/DDBJ whole genome shotgun (WGS) entry which is preliminary data.</text>
</comment>
<dbReference type="OrthoDB" id="5450709at2"/>
<name>A0A2S7KMV1_9FLAO</name>
<evidence type="ECO:0000313" key="2">
    <source>
        <dbReference type="EMBL" id="PQB03959.1"/>
    </source>
</evidence>
<evidence type="ECO:0008006" key="4">
    <source>
        <dbReference type="Google" id="ProtNLM"/>
    </source>
</evidence>
<dbReference type="AlphaFoldDB" id="A0A2S7KMV1"/>
<dbReference type="InterPro" id="IPR021953">
    <property type="entry name" value="DUF3570"/>
</dbReference>